<dbReference type="Gene3D" id="2.120.10.30">
    <property type="entry name" value="TolB, C-terminal domain"/>
    <property type="match status" value="2"/>
</dbReference>
<gene>
    <name evidence="6" type="ORF">ACFOUO_07325</name>
</gene>
<dbReference type="InterPro" id="IPR002470">
    <property type="entry name" value="Peptidase_S9A"/>
</dbReference>
<proteinExistence type="predicted"/>
<reference evidence="7" key="1">
    <citation type="journal article" date="2019" name="Int. J. Syst. Evol. Microbiol.">
        <title>The Global Catalogue of Microorganisms (GCM) 10K type strain sequencing project: providing services to taxonomists for standard genome sequencing and annotation.</title>
        <authorList>
            <consortium name="The Broad Institute Genomics Platform"/>
            <consortium name="The Broad Institute Genome Sequencing Center for Infectious Disease"/>
            <person name="Wu L."/>
            <person name="Ma J."/>
        </authorList>
    </citation>
    <scope>NUCLEOTIDE SEQUENCE [LARGE SCALE GENOMIC DNA]</scope>
    <source>
        <strain evidence="7">IBRC-M 10813</strain>
    </source>
</reference>
<dbReference type="Pfam" id="PF00326">
    <property type="entry name" value="Peptidase_S9"/>
    <property type="match status" value="1"/>
</dbReference>
<dbReference type="InterPro" id="IPR029058">
    <property type="entry name" value="AB_hydrolase_fold"/>
</dbReference>
<dbReference type="PANTHER" id="PTHR42776:SF27">
    <property type="entry name" value="DIPEPTIDYL PEPTIDASE FAMILY MEMBER 6"/>
    <property type="match status" value="1"/>
</dbReference>
<keyword evidence="7" id="KW-1185">Reference proteome</keyword>
<dbReference type="InterPro" id="IPR011042">
    <property type="entry name" value="6-blade_b-propeller_TolB-like"/>
</dbReference>
<dbReference type="InterPro" id="IPR001375">
    <property type="entry name" value="Peptidase_S9_cat"/>
</dbReference>
<evidence type="ECO:0000313" key="6">
    <source>
        <dbReference type="EMBL" id="MFC4076618.1"/>
    </source>
</evidence>
<dbReference type="Proteomes" id="UP001595843">
    <property type="component" value="Unassembled WGS sequence"/>
</dbReference>
<accession>A0ABV8JCJ4</accession>
<dbReference type="Gene3D" id="3.40.50.1820">
    <property type="entry name" value="alpha/beta hydrolase"/>
    <property type="match status" value="1"/>
</dbReference>
<sequence>MNRQQPLKDTLRRYMEIRSAYAPAFSCDNREMLFLCTISGTPQVWSLGPESPWPKQLTFFSDRVMDGFPSPTVEKICIRMDQGGNERAQLFLMGSDGQNLENISQDPDHIYLFGAWSPDGRRFSYSSNRRDSIHFDIYQYDIDSASHRLLHQSDHTNYAGQFSPDGGKLLFSRHHTNADNDLYLLEIETGEITLLTPHDRESVFHHACFAKDGKSLYLLSNRDSEFTRVAHLYLDREHWVWLTDDRWDAENLTLSPNGNALAFSLNIEGTSRIAIWDCKASQSIALPEIPQGFVMDLEWNRESSALAFTLSSPRYANEIWQLDLRKNHLLRRTYASISGIPQERFIQPEWVHFPSFDDLSIPAFYYRPNHQKTPYPVLVWVHGGPESQSRNSFNSLIQFFLQQGIAVFVPNVRGSDGYGRTYVHLDDVRKRMDSVADLAKGVEWLVSHGDADKKSIAVMGGSYGGFMVLAALTHYPDLWAAGVDIVGIANLRTFIQNTSPYRRHLRESEYGTVERDGCFFDTISPIHHVDKIKAPLFVIHGANDPRVPVDEAEQIVRALRKRSHPVDYLRFEDEGHGLVKLENKVKAYGEVAKFLDRWLLNEM</sequence>
<keyword evidence="2" id="KW-0378">Hydrolase</keyword>
<dbReference type="RefSeq" id="WP_380703720.1">
    <property type="nucleotide sequence ID" value="NZ_JBHSAP010000009.1"/>
</dbReference>
<evidence type="ECO:0000313" key="7">
    <source>
        <dbReference type="Proteomes" id="UP001595843"/>
    </source>
</evidence>
<dbReference type="Pfam" id="PF02897">
    <property type="entry name" value="Peptidase_S9_N"/>
    <property type="match status" value="1"/>
</dbReference>
<protein>
    <submittedName>
        <fullName evidence="6">S9 family peptidase</fullName>
    </submittedName>
</protein>
<comment type="caution">
    <text evidence="6">The sequence shown here is derived from an EMBL/GenBank/DDBJ whole genome shotgun (WGS) entry which is preliminary data.</text>
</comment>
<evidence type="ECO:0000259" key="4">
    <source>
        <dbReference type="Pfam" id="PF00326"/>
    </source>
</evidence>
<evidence type="ECO:0000256" key="1">
    <source>
        <dbReference type="ARBA" id="ARBA00022670"/>
    </source>
</evidence>
<name>A0ABV8JCJ4_9BACL</name>
<keyword evidence="3" id="KW-0720">Serine protease</keyword>
<dbReference type="EMBL" id="JBHSAP010000009">
    <property type="protein sequence ID" value="MFC4076618.1"/>
    <property type="molecule type" value="Genomic_DNA"/>
</dbReference>
<feature type="domain" description="Peptidase S9 prolyl oligopeptidase catalytic" evidence="4">
    <location>
        <begin position="392"/>
        <end position="599"/>
    </location>
</feature>
<evidence type="ECO:0000256" key="2">
    <source>
        <dbReference type="ARBA" id="ARBA00022801"/>
    </source>
</evidence>
<evidence type="ECO:0000259" key="5">
    <source>
        <dbReference type="Pfam" id="PF02897"/>
    </source>
</evidence>
<dbReference type="InterPro" id="IPR023302">
    <property type="entry name" value="Pept_S9A_N"/>
</dbReference>
<keyword evidence="1" id="KW-0645">Protease</keyword>
<organism evidence="6 7">
    <name type="scientific">Salinithrix halophila</name>
    <dbReference type="NCBI Taxonomy" id="1485204"/>
    <lineage>
        <taxon>Bacteria</taxon>
        <taxon>Bacillati</taxon>
        <taxon>Bacillota</taxon>
        <taxon>Bacilli</taxon>
        <taxon>Bacillales</taxon>
        <taxon>Thermoactinomycetaceae</taxon>
        <taxon>Salinithrix</taxon>
    </lineage>
</organism>
<evidence type="ECO:0000256" key="3">
    <source>
        <dbReference type="ARBA" id="ARBA00022825"/>
    </source>
</evidence>
<dbReference type="PRINTS" id="PR00862">
    <property type="entry name" value="PROLIGOPTASE"/>
</dbReference>
<dbReference type="PANTHER" id="PTHR42776">
    <property type="entry name" value="SERINE PEPTIDASE S9 FAMILY MEMBER"/>
    <property type="match status" value="1"/>
</dbReference>
<feature type="domain" description="Peptidase S9A N-terminal" evidence="5">
    <location>
        <begin position="69"/>
        <end position="326"/>
    </location>
</feature>
<dbReference type="SUPFAM" id="SSF82171">
    <property type="entry name" value="DPP6 N-terminal domain-like"/>
    <property type="match status" value="1"/>
</dbReference>
<dbReference type="SUPFAM" id="SSF53474">
    <property type="entry name" value="alpha/beta-Hydrolases"/>
    <property type="match status" value="1"/>
</dbReference>